<dbReference type="AlphaFoldDB" id="A0A2S3R219"/>
<accession>A0A2S3R219</accession>
<proteinExistence type="predicted"/>
<comment type="caution">
    <text evidence="1">The sequence shown here is derived from an EMBL/GenBank/DDBJ whole genome shotgun (WGS) entry which is preliminary data.</text>
</comment>
<sequence length="68" mass="7639">MITEDQIRARIKELEADERHSYAPANVFSNAPLAIIQTSIKSELNGLYFALGEVPPNQQNRREVVNGN</sequence>
<organism evidence="1 2">
    <name type="scientific">Vibrio vulnificus</name>
    <dbReference type="NCBI Taxonomy" id="672"/>
    <lineage>
        <taxon>Bacteria</taxon>
        <taxon>Pseudomonadati</taxon>
        <taxon>Pseudomonadota</taxon>
        <taxon>Gammaproteobacteria</taxon>
        <taxon>Vibrionales</taxon>
        <taxon>Vibrionaceae</taxon>
        <taxon>Vibrio</taxon>
    </lineage>
</organism>
<dbReference type="Proteomes" id="UP000237466">
    <property type="component" value="Unassembled WGS sequence"/>
</dbReference>
<evidence type="ECO:0000313" key="1">
    <source>
        <dbReference type="EMBL" id="POB47147.1"/>
    </source>
</evidence>
<reference evidence="1 2" key="1">
    <citation type="journal article" date="2018" name="Front. Microbiol.">
        <title>Phylogeny of Vibrio vulnificus from the Analysis of the Core-Genome: Implications for Intra-Species Taxonomy.</title>
        <authorList>
            <person name="Roig F.J."/>
            <person name="Gonzalez-Candelas F."/>
            <person name="Sanjuan E."/>
            <person name="Fouz B."/>
            <person name="Feil E.J."/>
            <person name="Llorens C."/>
            <person name="Baker-Austin C."/>
            <person name="Oliver J.D."/>
            <person name="Danin-Poleg Y."/>
            <person name="Gibas C.J."/>
            <person name="Kashi Y."/>
            <person name="Gulig P.A."/>
            <person name="Morrison S.S."/>
            <person name="Amaro C."/>
        </authorList>
    </citation>
    <scope>NUCLEOTIDE SEQUENCE [LARGE SCALE GENOMIC DNA]</scope>
    <source>
        <strain evidence="1 2">CECT4608</strain>
    </source>
</reference>
<dbReference type="EMBL" id="PDGH01000101">
    <property type="protein sequence ID" value="POB47147.1"/>
    <property type="molecule type" value="Genomic_DNA"/>
</dbReference>
<gene>
    <name evidence="1" type="ORF">CRN52_13795</name>
</gene>
<evidence type="ECO:0000313" key="2">
    <source>
        <dbReference type="Proteomes" id="UP000237466"/>
    </source>
</evidence>
<name>A0A2S3R219_VIBVL</name>
<dbReference type="RefSeq" id="WP_020194465.1">
    <property type="nucleotide sequence ID" value="NZ_PDGH01000101.1"/>
</dbReference>
<protein>
    <submittedName>
        <fullName evidence="1">Uncharacterized protein</fullName>
    </submittedName>
</protein>